<gene>
    <name evidence="1" type="ordered locus">Fluta_1793</name>
</gene>
<dbReference type="Gene3D" id="2.20.110.10">
    <property type="entry name" value="Histone H3 K4-specific methyltransferase SET7/9 N-terminal domain"/>
    <property type="match status" value="1"/>
</dbReference>
<keyword evidence="2" id="KW-1185">Reference proteome</keyword>
<dbReference type="SUPFAM" id="SSF82185">
    <property type="entry name" value="Histone H3 K4-specific methyltransferase SET7/9 N-terminal domain"/>
    <property type="match status" value="1"/>
</dbReference>
<dbReference type="KEGG" id="fte:Fluta_1793"/>
<accession>F2II73</accession>
<evidence type="ECO:0000313" key="1">
    <source>
        <dbReference type="EMBL" id="AEA43782.1"/>
    </source>
</evidence>
<dbReference type="HOGENOM" id="CLU_517546_0_0_10"/>
<reference evidence="1 2" key="1">
    <citation type="journal article" date="2011" name="Stand. Genomic Sci.">
        <title>Complete genome sequence of the gliding freshwater bacterium Fluviicola taffensis type strain (RW262).</title>
        <authorList>
            <person name="Woyke T."/>
            <person name="Chertkov O."/>
            <person name="Lapidus A."/>
            <person name="Nolan M."/>
            <person name="Lucas S."/>
            <person name="Del Rio T.G."/>
            <person name="Tice H."/>
            <person name="Cheng J.F."/>
            <person name="Tapia R."/>
            <person name="Han C."/>
            <person name="Goodwin L."/>
            <person name="Pitluck S."/>
            <person name="Liolios K."/>
            <person name="Pagani I."/>
            <person name="Ivanova N."/>
            <person name="Huntemann M."/>
            <person name="Mavromatis K."/>
            <person name="Mikhailova N."/>
            <person name="Pati A."/>
            <person name="Chen A."/>
            <person name="Palaniappan K."/>
            <person name="Land M."/>
            <person name="Hauser L."/>
            <person name="Brambilla E.M."/>
            <person name="Rohde M."/>
            <person name="Mwirichia R."/>
            <person name="Sikorski J."/>
            <person name="Tindall B.J."/>
            <person name="Goker M."/>
            <person name="Bristow J."/>
            <person name="Eisen J.A."/>
            <person name="Markowitz V."/>
            <person name="Hugenholtz P."/>
            <person name="Klenk H.P."/>
            <person name="Kyrpides N.C."/>
        </authorList>
    </citation>
    <scope>NUCLEOTIDE SEQUENCE [LARGE SCALE GENOMIC DNA]</scope>
    <source>
        <strain evidence="2">DSM 16823 / RW262 / RW262</strain>
    </source>
</reference>
<name>F2II73_FLUTR</name>
<dbReference type="eggNOG" id="COG2849">
    <property type="taxonomic scope" value="Bacteria"/>
</dbReference>
<evidence type="ECO:0000313" key="2">
    <source>
        <dbReference type="Proteomes" id="UP000007463"/>
    </source>
</evidence>
<sequence>MLLLNGSVFSSRSQVLLQNYTLRRWDNERFIVGVSPDTNQTEILIRPDSTIQHILNKATKQDRSSRIQFNASGCKSNTLVNRLEVTIDRQGVLEKTQGPYTVGFDGLSCKRTLLLGNVPLKAAERRKVRWLDLYDRQVIPDLNGFKRLETVYINHDVYNPSISVNHEYFDFYYPGDLFLWRKFYNKVSLKSIHVDVSYDGYDFYRAGYISFLDAPNDSLVALPQLHALHLENIDYFTVNFGELKKLDYLALSGLQRAEMINLAIVMKSFGKNPDSGAWSWYLEKADVSRLPSINPNGVFETFYANGTKLCFGTFRNGKPDGIWGFWDEKGKLVQERIYANGNRTGNWIFKAENTEEPEADTSLMLTYSNDQLVMRTEFTQGEAYYFDSGHDRQFGERARGINRVTIRTGSNPSVKRENDVINIANGDTMKSIRELYSLSGEEWSYSKAFYCKSCQDDFSYDFKGKMGFPAYFNRKTEGTKNPKRKQVIEIDLKACTIRHSEEESIGNEIKRTQYERPIDPEEWKCN</sequence>
<dbReference type="EMBL" id="CP002542">
    <property type="protein sequence ID" value="AEA43782.1"/>
    <property type="molecule type" value="Genomic_DNA"/>
</dbReference>
<organism evidence="1 2">
    <name type="scientific">Fluviicola taffensis (strain DSM 16823 / NCIMB 13979 / RW262)</name>
    <dbReference type="NCBI Taxonomy" id="755732"/>
    <lineage>
        <taxon>Bacteria</taxon>
        <taxon>Pseudomonadati</taxon>
        <taxon>Bacteroidota</taxon>
        <taxon>Flavobacteriia</taxon>
        <taxon>Flavobacteriales</taxon>
        <taxon>Crocinitomicaceae</taxon>
        <taxon>Fluviicola</taxon>
    </lineage>
</organism>
<evidence type="ECO:0008006" key="3">
    <source>
        <dbReference type="Google" id="ProtNLM"/>
    </source>
</evidence>
<protein>
    <recommendedName>
        <fullName evidence="3">MORN variant repeat-containing protein</fullName>
    </recommendedName>
</protein>
<dbReference type="Proteomes" id="UP000007463">
    <property type="component" value="Chromosome"/>
</dbReference>
<dbReference type="AlphaFoldDB" id="F2II73"/>
<proteinExistence type="predicted"/>
<reference evidence="2" key="2">
    <citation type="submission" date="2011-02" db="EMBL/GenBank/DDBJ databases">
        <title>The complete genome of Fluviicola taffensis DSM 16823.</title>
        <authorList>
            <consortium name="US DOE Joint Genome Institute (JGI-PGF)"/>
            <person name="Lucas S."/>
            <person name="Copeland A."/>
            <person name="Lapidus A."/>
            <person name="Bruce D."/>
            <person name="Goodwin L."/>
            <person name="Pitluck S."/>
            <person name="Kyrpides N."/>
            <person name="Mavromatis K."/>
            <person name="Ivanova N."/>
            <person name="Mikhailova N."/>
            <person name="Pagani I."/>
            <person name="Chertkov O."/>
            <person name="Detter J.C."/>
            <person name="Han C."/>
            <person name="Tapia R."/>
            <person name="Land M."/>
            <person name="Hauser L."/>
            <person name="Markowitz V."/>
            <person name="Cheng J.-F."/>
            <person name="Hugenholtz P."/>
            <person name="Woyke T."/>
            <person name="Wu D."/>
            <person name="Tindall B."/>
            <person name="Pomrenke H.G."/>
            <person name="Brambilla E."/>
            <person name="Klenk H.-P."/>
            <person name="Eisen J.A."/>
        </authorList>
    </citation>
    <scope>NUCLEOTIDE SEQUENCE [LARGE SCALE GENOMIC DNA]</scope>
    <source>
        <strain evidence="2">DSM 16823 / RW262 / RW262</strain>
    </source>
</reference>